<sequence length="321" mass="34863">MRVITRQRSPCHRNRRMIDLLLVCGLWSLALTTLLTPNAFRALVFFILLGLLLTLVWIRLDAPDIALAEAALGTGITGVLLLDTLKQQPQHALLCVHRTRIFWAVFSGLSLTLALSWALLQAPAMPIALDQTLTAQLDASGVSHPITAVLLNFRAYDTLLEIGVLLLALFAGQGLHERQHPLEQLSGAQLHNPFLRASLALWLPGMLLLATYLLWAGAHQPGGAFQAGAVLAAAFILMHLCGLALDAQVSQHLLRIGVLVGFVLFLVVASSSMLAGQTLLTYPSAWAGELILLIELALTFSIGLILFSLFTLNHQMRKESA</sequence>
<evidence type="ECO:0000256" key="3">
    <source>
        <dbReference type="ARBA" id="ARBA00022475"/>
    </source>
</evidence>
<evidence type="ECO:0000256" key="5">
    <source>
        <dbReference type="ARBA" id="ARBA00022989"/>
    </source>
</evidence>
<name>A0A5A9W923_9GAMM</name>
<protein>
    <submittedName>
        <fullName evidence="10">DUF4040 domain-containing protein</fullName>
    </submittedName>
</protein>
<dbReference type="Proteomes" id="UP000325302">
    <property type="component" value="Unassembled WGS sequence"/>
</dbReference>
<reference evidence="10 11" key="1">
    <citation type="submission" date="2019-03" db="EMBL/GenBank/DDBJ databases">
        <title>Nitrincola sp. nov. isolated from an Indian soda lake.</title>
        <authorList>
            <person name="Joshi A."/>
            <person name="Thite S.V."/>
            <person name="Joseph N."/>
            <person name="Dhotre D."/>
            <person name="Moorthy M."/>
            <person name="Shouche Y.S."/>
        </authorList>
    </citation>
    <scope>NUCLEOTIDE SEQUENCE [LARGE SCALE GENOMIC DNA]</scope>
    <source>
        <strain evidence="10 11">MEB193</strain>
    </source>
</reference>
<keyword evidence="6 7" id="KW-0472">Membrane</keyword>
<dbReference type="Pfam" id="PF04039">
    <property type="entry name" value="MnhB"/>
    <property type="match status" value="1"/>
</dbReference>
<keyword evidence="11" id="KW-1185">Reference proteome</keyword>
<feature type="transmembrane region" description="Helical" evidence="7">
    <location>
        <begin position="20"/>
        <end position="36"/>
    </location>
</feature>
<dbReference type="GO" id="GO:0005886">
    <property type="term" value="C:plasma membrane"/>
    <property type="evidence" value="ECO:0007669"/>
    <property type="project" value="UniProtKB-SubCell"/>
</dbReference>
<feature type="transmembrane region" description="Helical" evidence="7">
    <location>
        <begin position="42"/>
        <end position="60"/>
    </location>
</feature>
<feature type="domain" description="Na+/H+ antiporter MnhB subunit-related protein" evidence="8">
    <location>
        <begin position="195"/>
        <end position="304"/>
    </location>
</feature>
<accession>A0A5A9W923</accession>
<organism evidence="10 11">
    <name type="scientific">Nitrincola tapanii</name>
    <dbReference type="NCBI Taxonomy" id="1708751"/>
    <lineage>
        <taxon>Bacteria</taxon>
        <taxon>Pseudomonadati</taxon>
        <taxon>Pseudomonadota</taxon>
        <taxon>Gammaproteobacteria</taxon>
        <taxon>Oceanospirillales</taxon>
        <taxon>Oceanospirillaceae</taxon>
        <taxon>Nitrincola</taxon>
    </lineage>
</organism>
<gene>
    <name evidence="10" type="ORF">E1H14_01995</name>
</gene>
<comment type="caution">
    <text evidence="10">The sequence shown here is derived from an EMBL/GenBank/DDBJ whole genome shotgun (WGS) entry which is preliminary data.</text>
</comment>
<feature type="transmembrane region" description="Helical" evidence="7">
    <location>
        <begin position="158"/>
        <end position="176"/>
    </location>
</feature>
<evidence type="ECO:0000256" key="2">
    <source>
        <dbReference type="ARBA" id="ARBA00009425"/>
    </source>
</evidence>
<evidence type="ECO:0000256" key="1">
    <source>
        <dbReference type="ARBA" id="ARBA00004651"/>
    </source>
</evidence>
<feature type="transmembrane region" description="Helical" evidence="7">
    <location>
        <begin position="252"/>
        <end position="270"/>
    </location>
</feature>
<evidence type="ECO:0000259" key="8">
    <source>
        <dbReference type="Pfam" id="PF04039"/>
    </source>
</evidence>
<dbReference type="PANTHER" id="PTHR33932">
    <property type="entry name" value="NA(+)/H(+) ANTIPORTER SUBUNIT B"/>
    <property type="match status" value="1"/>
</dbReference>
<evidence type="ECO:0000259" key="9">
    <source>
        <dbReference type="Pfam" id="PF13244"/>
    </source>
</evidence>
<dbReference type="InterPro" id="IPR025383">
    <property type="entry name" value="MrpA_C/MbhD"/>
</dbReference>
<dbReference type="EMBL" id="SMRS01000001">
    <property type="protein sequence ID" value="KAA0876519.1"/>
    <property type="molecule type" value="Genomic_DNA"/>
</dbReference>
<feature type="transmembrane region" description="Helical" evidence="7">
    <location>
        <begin position="101"/>
        <end position="120"/>
    </location>
</feature>
<evidence type="ECO:0000256" key="6">
    <source>
        <dbReference type="ARBA" id="ARBA00023136"/>
    </source>
</evidence>
<dbReference type="AlphaFoldDB" id="A0A5A9W923"/>
<feature type="transmembrane region" description="Helical" evidence="7">
    <location>
        <begin position="224"/>
        <end position="245"/>
    </location>
</feature>
<feature type="domain" description="MrpA C-terminal/MbhD" evidence="9">
    <location>
        <begin position="28"/>
        <end position="90"/>
    </location>
</feature>
<evidence type="ECO:0000313" key="11">
    <source>
        <dbReference type="Proteomes" id="UP000325302"/>
    </source>
</evidence>
<feature type="transmembrane region" description="Helical" evidence="7">
    <location>
        <begin position="197"/>
        <end position="218"/>
    </location>
</feature>
<dbReference type="InterPro" id="IPR007182">
    <property type="entry name" value="MnhB"/>
</dbReference>
<dbReference type="Pfam" id="PF13244">
    <property type="entry name" value="MbhD"/>
    <property type="match status" value="1"/>
</dbReference>
<keyword evidence="4 7" id="KW-0812">Transmembrane</keyword>
<comment type="similarity">
    <text evidence="2">Belongs to the CPA3 antiporters (TC 2.A.63) subunit B family.</text>
</comment>
<feature type="transmembrane region" description="Helical" evidence="7">
    <location>
        <begin position="290"/>
        <end position="312"/>
    </location>
</feature>
<comment type="subcellular location">
    <subcellularLocation>
        <location evidence="1">Cell membrane</location>
        <topology evidence="1">Multi-pass membrane protein</topology>
    </subcellularLocation>
</comment>
<dbReference type="OrthoDB" id="4962908at2"/>
<evidence type="ECO:0000313" key="10">
    <source>
        <dbReference type="EMBL" id="KAA0876519.1"/>
    </source>
</evidence>
<keyword evidence="3" id="KW-1003">Cell membrane</keyword>
<evidence type="ECO:0000256" key="4">
    <source>
        <dbReference type="ARBA" id="ARBA00022692"/>
    </source>
</evidence>
<dbReference type="InterPro" id="IPR050622">
    <property type="entry name" value="CPA3_antiporter_subunitB"/>
</dbReference>
<dbReference type="PANTHER" id="PTHR33932:SF4">
    <property type="entry name" value="NA(+)_H(+) ANTIPORTER SUBUNIT B"/>
    <property type="match status" value="1"/>
</dbReference>
<evidence type="ECO:0000256" key="7">
    <source>
        <dbReference type="SAM" id="Phobius"/>
    </source>
</evidence>
<keyword evidence="5 7" id="KW-1133">Transmembrane helix</keyword>
<proteinExistence type="inferred from homology"/>